<evidence type="ECO:0000313" key="2">
    <source>
        <dbReference type="EMBL" id="SFK58081.1"/>
    </source>
</evidence>
<feature type="non-terminal residue" evidence="2">
    <location>
        <position position="47"/>
    </location>
</feature>
<evidence type="ECO:0000313" key="3">
    <source>
        <dbReference type="Proteomes" id="UP000199589"/>
    </source>
</evidence>
<organism evidence="2 3">
    <name type="scientific">Marinilactibacillus piezotolerans</name>
    <dbReference type="NCBI Taxonomy" id="258723"/>
    <lineage>
        <taxon>Bacteria</taxon>
        <taxon>Bacillati</taxon>
        <taxon>Bacillota</taxon>
        <taxon>Bacilli</taxon>
        <taxon>Lactobacillales</taxon>
        <taxon>Carnobacteriaceae</taxon>
        <taxon>Marinilactibacillus</taxon>
    </lineage>
</organism>
<sequence length="47" mass="5461">MARKIPVKLVMQYRDQGFSRNMIAKTQKVGRSSVSDVFQRADRFNLS</sequence>
<accession>A0A1I4AQB2</accession>
<dbReference type="EMBL" id="FOSJ01000034">
    <property type="protein sequence ID" value="SFK44053.1"/>
    <property type="molecule type" value="Genomic_DNA"/>
</dbReference>
<reference evidence="2" key="2">
    <citation type="submission" date="2016-10" db="EMBL/GenBank/DDBJ databases">
        <authorList>
            <person name="de Groot N.N."/>
        </authorList>
    </citation>
    <scope>NUCLEOTIDE SEQUENCE [LARGE SCALE GENOMIC DNA]</scope>
    <source>
        <strain evidence="2">DSM 16108</strain>
    </source>
</reference>
<keyword evidence="3" id="KW-1185">Reference proteome</keyword>
<dbReference type="Proteomes" id="UP000199589">
    <property type="component" value="Unassembled WGS sequence"/>
</dbReference>
<protein>
    <submittedName>
        <fullName evidence="2">Uncharacterized protein</fullName>
    </submittedName>
</protein>
<name>A0A1I4AQB2_9LACT</name>
<proteinExistence type="predicted"/>
<evidence type="ECO:0000313" key="1">
    <source>
        <dbReference type="EMBL" id="SFK44053.1"/>
    </source>
</evidence>
<dbReference type="EMBL" id="FOSJ01000052">
    <property type="protein sequence ID" value="SFK58081.1"/>
    <property type="molecule type" value="Genomic_DNA"/>
</dbReference>
<gene>
    <name evidence="1" type="ORF">SAMN04488569_103424</name>
    <name evidence="2" type="ORF">SAMN04488569_105217</name>
</gene>
<dbReference type="AlphaFoldDB" id="A0A1I4AQB2"/>
<reference evidence="3" key="1">
    <citation type="submission" date="2016-10" db="EMBL/GenBank/DDBJ databases">
        <authorList>
            <person name="Varghese N."/>
            <person name="Submissions S."/>
        </authorList>
    </citation>
    <scope>NUCLEOTIDE SEQUENCE [LARGE SCALE GENOMIC DNA]</scope>
    <source>
        <strain evidence="3">DSM 16108</strain>
    </source>
</reference>